<name>A0ABX2K4H2_9MYCO</name>
<protein>
    <submittedName>
        <fullName evidence="1">ATP-binding protein</fullName>
    </submittedName>
</protein>
<reference evidence="1 2" key="1">
    <citation type="submission" date="2019-05" db="EMBL/GenBank/DDBJ databases">
        <title>Mycolicibacterium sphagni ENV482 genome assembly.</title>
        <authorList>
            <person name="Chen W."/>
            <person name="Faulkner N.W."/>
            <person name="Hyman M.R."/>
        </authorList>
    </citation>
    <scope>NUCLEOTIDE SEQUENCE [LARGE SCALE GENOMIC DNA]</scope>
    <source>
        <strain evidence="1 2">ENV482</strain>
    </source>
</reference>
<evidence type="ECO:0000313" key="1">
    <source>
        <dbReference type="EMBL" id="NTY62642.1"/>
    </source>
</evidence>
<accession>A0ABX2K4H2</accession>
<proteinExistence type="predicted"/>
<sequence length="204" mass="22766">MFSIFNPDFTQYRTDLLADVFPLAVDLDGREVDWIPQVRNPHIFIGGPVGSGKTTTAENLVIQACRNGWDVHVLRQFGREYREFEDWPGVKIASTPPEHGSLLSDTDTAGKNLAPSPVPVLVVIDTTELLADIGNGGLDHLLNLVNRPQSRRINLVLISTPASPDFVPAVTRQLHHIELARPPKWLEPRLPHEVSRWRPGDRPA</sequence>
<dbReference type="RefSeq" id="WP_174400359.1">
    <property type="nucleotide sequence ID" value="NZ_VBSB01000017.1"/>
</dbReference>
<dbReference type="Proteomes" id="UP000708347">
    <property type="component" value="Unassembled WGS sequence"/>
</dbReference>
<evidence type="ECO:0000313" key="2">
    <source>
        <dbReference type="Proteomes" id="UP000708347"/>
    </source>
</evidence>
<organism evidence="1 2">
    <name type="scientific">Mycolicibacterium sphagni</name>
    <dbReference type="NCBI Taxonomy" id="1786"/>
    <lineage>
        <taxon>Bacteria</taxon>
        <taxon>Bacillati</taxon>
        <taxon>Actinomycetota</taxon>
        <taxon>Actinomycetes</taxon>
        <taxon>Mycobacteriales</taxon>
        <taxon>Mycobacteriaceae</taxon>
        <taxon>Mycolicibacterium</taxon>
    </lineage>
</organism>
<dbReference type="InterPro" id="IPR027417">
    <property type="entry name" value="P-loop_NTPase"/>
</dbReference>
<comment type="caution">
    <text evidence="1">The sequence shown here is derived from an EMBL/GenBank/DDBJ whole genome shotgun (WGS) entry which is preliminary data.</text>
</comment>
<keyword evidence="2" id="KW-1185">Reference proteome</keyword>
<gene>
    <name evidence="1" type="ORF">FEG63_24205</name>
</gene>
<dbReference type="GO" id="GO:0005524">
    <property type="term" value="F:ATP binding"/>
    <property type="evidence" value="ECO:0007669"/>
    <property type="project" value="UniProtKB-KW"/>
</dbReference>
<dbReference type="SUPFAM" id="SSF52540">
    <property type="entry name" value="P-loop containing nucleoside triphosphate hydrolases"/>
    <property type="match status" value="1"/>
</dbReference>
<keyword evidence="1" id="KW-0547">Nucleotide-binding</keyword>
<keyword evidence="1" id="KW-0067">ATP-binding</keyword>
<dbReference type="EMBL" id="VBSB01000017">
    <property type="protein sequence ID" value="NTY62642.1"/>
    <property type="molecule type" value="Genomic_DNA"/>
</dbReference>
<dbReference type="Gene3D" id="3.40.50.300">
    <property type="entry name" value="P-loop containing nucleotide triphosphate hydrolases"/>
    <property type="match status" value="1"/>
</dbReference>